<accession>A0A6P8BK20</accession>
<reference evidence="7" key="2">
    <citation type="submission" date="2019-10" db="EMBL/GenBank/DDBJ databases">
        <authorList>
            <consortium name="NCBI Genome Project"/>
        </authorList>
    </citation>
    <scope>NUCLEOTIDE SEQUENCE</scope>
    <source>
        <strain evidence="7">NI907</strain>
    </source>
</reference>
<dbReference type="InterPro" id="IPR002227">
    <property type="entry name" value="Tyrosinase_Cu-bd"/>
</dbReference>
<dbReference type="KEGG" id="pgri:PgNI_00061"/>
<dbReference type="RefSeq" id="XP_030987668.1">
    <property type="nucleotide sequence ID" value="XM_031120145.1"/>
</dbReference>
<evidence type="ECO:0000259" key="4">
    <source>
        <dbReference type="PROSITE" id="PS00497"/>
    </source>
</evidence>
<dbReference type="SUPFAM" id="SSF48056">
    <property type="entry name" value="Di-copper centre-containing domain"/>
    <property type="match status" value="1"/>
</dbReference>
<feature type="domain" description="Tyrosinase copper-binding" evidence="4">
    <location>
        <begin position="83"/>
        <end position="100"/>
    </location>
</feature>
<proteinExistence type="predicted"/>
<keyword evidence="2" id="KW-0186">Copper</keyword>
<evidence type="ECO:0000256" key="2">
    <source>
        <dbReference type="ARBA" id="ARBA00023008"/>
    </source>
</evidence>
<dbReference type="AlphaFoldDB" id="A0A6P8BK20"/>
<dbReference type="Gene3D" id="1.10.1280.10">
    <property type="entry name" value="Di-copper center containing domain from catechol oxidase"/>
    <property type="match status" value="1"/>
</dbReference>
<name>A0A6P8BK20_PYRGI</name>
<dbReference type="PANTHER" id="PTHR11474">
    <property type="entry name" value="TYROSINASE FAMILY MEMBER"/>
    <property type="match status" value="1"/>
</dbReference>
<keyword evidence="1" id="KW-0479">Metal-binding</keyword>
<dbReference type="PANTHER" id="PTHR11474:SF126">
    <property type="entry name" value="TYROSINASE-LIKE PROTEIN TYR-1-RELATED"/>
    <property type="match status" value="1"/>
</dbReference>
<dbReference type="PROSITE" id="PS00498">
    <property type="entry name" value="TYROSINASE_2"/>
    <property type="match status" value="1"/>
</dbReference>
<gene>
    <name evidence="7" type="ORF">PgNI_00061</name>
</gene>
<evidence type="ECO:0000256" key="3">
    <source>
        <dbReference type="SAM" id="SignalP"/>
    </source>
</evidence>
<evidence type="ECO:0000256" key="1">
    <source>
        <dbReference type="ARBA" id="ARBA00022723"/>
    </source>
</evidence>
<feature type="domain" description="Tyrosinase copper-binding" evidence="5">
    <location>
        <begin position="229"/>
        <end position="240"/>
    </location>
</feature>
<evidence type="ECO:0000313" key="6">
    <source>
        <dbReference type="Proteomes" id="UP000515153"/>
    </source>
</evidence>
<dbReference type="InterPro" id="IPR050316">
    <property type="entry name" value="Tyrosinase/Hemocyanin"/>
</dbReference>
<organism evidence="6 7">
    <name type="scientific">Pyricularia grisea</name>
    <name type="common">Crabgrass-specific blast fungus</name>
    <name type="synonym">Magnaporthe grisea</name>
    <dbReference type="NCBI Taxonomy" id="148305"/>
    <lineage>
        <taxon>Eukaryota</taxon>
        <taxon>Fungi</taxon>
        <taxon>Dikarya</taxon>
        <taxon>Ascomycota</taxon>
        <taxon>Pezizomycotina</taxon>
        <taxon>Sordariomycetes</taxon>
        <taxon>Sordariomycetidae</taxon>
        <taxon>Magnaporthales</taxon>
        <taxon>Pyriculariaceae</taxon>
        <taxon>Pyricularia</taxon>
    </lineage>
</organism>
<dbReference type="InterPro" id="IPR008922">
    <property type="entry name" value="Di-copper_centre_dom_sf"/>
</dbReference>
<dbReference type="PRINTS" id="PR00092">
    <property type="entry name" value="TYROSINASE"/>
</dbReference>
<dbReference type="Pfam" id="PF00264">
    <property type="entry name" value="Tyrosinase"/>
    <property type="match status" value="1"/>
</dbReference>
<keyword evidence="6" id="KW-1185">Reference proteome</keyword>
<dbReference type="GO" id="GO:0046872">
    <property type="term" value="F:metal ion binding"/>
    <property type="evidence" value="ECO:0007669"/>
    <property type="project" value="UniProtKB-KW"/>
</dbReference>
<feature type="signal peptide" evidence="3">
    <location>
        <begin position="1"/>
        <end position="22"/>
    </location>
</feature>
<reference evidence="7" key="1">
    <citation type="journal article" date="2019" name="Mol. Biol. Evol.">
        <title>Blast fungal genomes show frequent chromosomal changes, gene gains and losses, and effector gene turnover.</title>
        <authorList>
            <person name="Gomez Luciano L.B."/>
            <person name="Jason Tsai I."/>
            <person name="Chuma I."/>
            <person name="Tosa Y."/>
            <person name="Chen Y.H."/>
            <person name="Li J.Y."/>
            <person name="Li M.Y."/>
            <person name="Jade Lu M.Y."/>
            <person name="Nakayashiki H."/>
            <person name="Li W.H."/>
        </authorList>
    </citation>
    <scope>NUCLEOTIDE SEQUENCE</scope>
    <source>
        <strain evidence="7">NI907</strain>
    </source>
</reference>
<dbReference type="GO" id="GO:0016491">
    <property type="term" value="F:oxidoreductase activity"/>
    <property type="evidence" value="ECO:0007669"/>
    <property type="project" value="InterPro"/>
</dbReference>
<feature type="chain" id="PRO_5027931743" description="Tyrosinase copper-binding domain-containing protein" evidence="3">
    <location>
        <begin position="23"/>
        <end position="327"/>
    </location>
</feature>
<dbReference type="PROSITE" id="PS00497">
    <property type="entry name" value="TYROSINASE_1"/>
    <property type="match status" value="1"/>
</dbReference>
<sequence>MGLSKIAYLILACSSSLLSVAGEPCTNPSQRRAWHTLSDAEKKAYIDAELCLMAKPAVLGLNGTRTLFDELQAIHQLQAWATHSVAAFLPFHRVMMHVHEFALREDCGYTGYQPYWYEQLDAGKFISSVVLDPVTGFGGNGTGTNGCIVDGPFANYTNSLGPGYDVTDHCINRAINETASTFSSQQNVDECLSKTTWKEAWACIESVPHTGGHGGVGGEMSNGVSSPGDPVFYLHHTWLDKVYWDWQARDRPARTSNISGNNVMRDDVPGFPPRPAYIPEQNGAPGDPGNETTLGHIIQTFGKLPNVTIADVLDIQGNYLCYEYVEP</sequence>
<evidence type="ECO:0000259" key="5">
    <source>
        <dbReference type="PROSITE" id="PS00498"/>
    </source>
</evidence>
<keyword evidence="3" id="KW-0732">Signal</keyword>
<protein>
    <recommendedName>
        <fullName evidence="4 5">Tyrosinase copper-binding domain-containing protein</fullName>
    </recommendedName>
</protein>
<dbReference type="GeneID" id="41955059"/>
<evidence type="ECO:0000313" key="7">
    <source>
        <dbReference type="RefSeq" id="XP_030987668.1"/>
    </source>
</evidence>
<reference evidence="7" key="3">
    <citation type="submission" date="2025-08" db="UniProtKB">
        <authorList>
            <consortium name="RefSeq"/>
        </authorList>
    </citation>
    <scope>IDENTIFICATION</scope>
    <source>
        <strain evidence="7">NI907</strain>
    </source>
</reference>
<dbReference type="Proteomes" id="UP000515153">
    <property type="component" value="Unplaced"/>
</dbReference>